<dbReference type="AlphaFoldDB" id="A0AAD7TNC9"/>
<keyword evidence="4" id="KW-1133">Transmembrane helix</keyword>
<dbReference type="PANTHER" id="PTHR12270">
    <property type="entry name" value="GLYCOSYLTRANSFERASE-RELATED"/>
    <property type="match status" value="1"/>
</dbReference>
<feature type="region of interest" description="Disordered" evidence="7">
    <location>
        <begin position="42"/>
        <end position="64"/>
    </location>
</feature>
<dbReference type="PANTHER" id="PTHR12270:SF25">
    <property type="entry name" value="GLYCOSYLTRANSFERASE-LIKE PROTEIN LARGE"/>
    <property type="match status" value="1"/>
</dbReference>
<evidence type="ECO:0000256" key="3">
    <source>
        <dbReference type="ARBA" id="ARBA00022968"/>
    </source>
</evidence>
<dbReference type="GO" id="GO:0015020">
    <property type="term" value="F:glucuronosyltransferase activity"/>
    <property type="evidence" value="ECO:0007669"/>
    <property type="project" value="TreeGrafter"/>
</dbReference>
<keyword evidence="3" id="KW-0735">Signal-anchor</keyword>
<dbReference type="Gene3D" id="3.90.550.10">
    <property type="entry name" value="Spore Coat Polysaccharide Biosynthesis Protein SpsA, Chain A"/>
    <property type="match status" value="1"/>
</dbReference>
<evidence type="ECO:0000256" key="4">
    <source>
        <dbReference type="ARBA" id="ARBA00022989"/>
    </source>
</evidence>
<comment type="subcellular location">
    <subcellularLocation>
        <location evidence="1">Membrane</location>
        <topology evidence="1">Single-pass type II membrane protein</topology>
    </subcellularLocation>
</comment>
<gene>
    <name evidence="8" type="ORF">ONZ51_g9015</name>
</gene>
<evidence type="ECO:0000256" key="5">
    <source>
        <dbReference type="ARBA" id="ARBA00023136"/>
    </source>
</evidence>
<evidence type="ECO:0000256" key="7">
    <source>
        <dbReference type="SAM" id="MobiDB-lite"/>
    </source>
</evidence>
<evidence type="ECO:0000256" key="2">
    <source>
        <dbReference type="ARBA" id="ARBA00022692"/>
    </source>
</evidence>
<dbReference type="GO" id="GO:0016020">
    <property type="term" value="C:membrane"/>
    <property type="evidence" value="ECO:0007669"/>
    <property type="project" value="UniProtKB-SubCell"/>
</dbReference>
<dbReference type="EMBL" id="JAPEVG010000291">
    <property type="protein sequence ID" value="KAJ8469404.1"/>
    <property type="molecule type" value="Genomic_DNA"/>
</dbReference>
<evidence type="ECO:0000313" key="9">
    <source>
        <dbReference type="Proteomes" id="UP001215151"/>
    </source>
</evidence>
<keyword evidence="5" id="KW-0472">Membrane</keyword>
<feature type="compositionally biased region" description="Low complexity" evidence="7">
    <location>
        <begin position="123"/>
        <end position="149"/>
    </location>
</feature>
<dbReference type="GO" id="GO:0035269">
    <property type="term" value="P:protein O-linked glycosylation via mannose"/>
    <property type="evidence" value="ECO:0007669"/>
    <property type="project" value="TreeGrafter"/>
</dbReference>
<dbReference type="SUPFAM" id="SSF53448">
    <property type="entry name" value="Nucleotide-diphospho-sugar transferases"/>
    <property type="match status" value="1"/>
</dbReference>
<dbReference type="InterPro" id="IPR029044">
    <property type="entry name" value="Nucleotide-diphossugar_trans"/>
</dbReference>
<organism evidence="8 9">
    <name type="scientific">Trametes cubensis</name>
    <dbReference type="NCBI Taxonomy" id="1111947"/>
    <lineage>
        <taxon>Eukaryota</taxon>
        <taxon>Fungi</taxon>
        <taxon>Dikarya</taxon>
        <taxon>Basidiomycota</taxon>
        <taxon>Agaricomycotina</taxon>
        <taxon>Agaricomycetes</taxon>
        <taxon>Polyporales</taxon>
        <taxon>Polyporaceae</taxon>
        <taxon>Trametes</taxon>
    </lineage>
</organism>
<evidence type="ECO:0000256" key="1">
    <source>
        <dbReference type="ARBA" id="ARBA00004606"/>
    </source>
</evidence>
<name>A0AAD7TNC9_9APHY</name>
<evidence type="ECO:0008006" key="10">
    <source>
        <dbReference type="Google" id="ProtNLM"/>
    </source>
</evidence>
<feature type="region of interest" description="Disordered" evidence="7">
    <location>
        <begin position="104"/>
        <end position="149"/>
    </location>
</feature>
<keyword evidence="2" id="KW-0812">Transmembrane</keyword>
<evidence type="ECO:0000313" key="8">
    <source>
        <dbReference type="EMBL" id="KAJ8469404.1"/>
    </source>
</evidence>
<dbReference type="Proteomes" id="UP001215151">
    <property type="component" value="Unassembled WGS sequence"/>
</dbReference>
<keyword evidence="6" id="KW-0325">Glycoprotein</keyword>
<proteinExistence type="predicted"/>
<accession>A0AAD7TNC9</accession>
<protein>
    <recommendedName>
        <fullName evidence="10">Glycosyltransferase family 8 protein</fullName>
    </recommendedName>
</protein>
<evidence type="ECO:0000256" key="6">
    <source>
        <dbReference type="ARBA" id="ARBA00023180"/>
    </source>
</evidence>
<keyword evidence="9" id="KW-1185">Reference proteome</keyword>
<dbReference type="GO" id="GO:0042285">
    <property type="term" value="F:xylosyltransferase activity"/>
    <property type="evidence" value="ECO:0007669"/>
    <property type="project" value="TreeGrafter"/>
</dbReference>
<comment type="caution">
    <text evidence="8">The sequence shown here is derived from an EMBL/GenBank/DDBJ whole genome shotgun (WGS) entry which is preliminary data.</text>
</comment>
<feature type="compositionally biased region" description="Polar residues" evidence="7">
    <location>
        <begin position="42"/>
        <end position="54"/>
    </location>
</feature>
<sequence length="522" mass="58955">MFITRPHSCYRNRISVRYHPQQPVTALHSHSLVENYTPSAACRTNNRPSQQIPRNPQCHESRAHPKPYACTTSTVSLLAFYHFRDSPSATLQIDFPSPLDSDPISYRPSFDSTHGRIPHGHHAPAQSSSTSLAASHSAPSDLPSSSLSVSKPDPVTFSLIMFSEGSAAEGAVLIKSIILYSSSPLEFHIICDQSAQDYLERRLNLVTHPKHNVLVRFYRIPHDNMVARIHREGAINTDHSAGVPGLMKLFIHEILPPTVKRAIFVDTDAFFISDPVELWDRFDASKPGTAIVMPYHPDQSEPDWHNANRICSCIMLLNLERLRELRLMDSSYYRDDPQAARVPALAPPAFEAMFGKPVEAGDGRMRYEGVKLGDQGYWWAIVDHRPDIFEYLSFDWEVSSCLMDMYMKGLGDDDADDAHERYVQVHTDNTPDAGRAILPKMVHFNCLDGVDRYFDWPGWSDPNDGLAHRWLPAVRYHVGYKWLWLNQPASNATLTIQTLYDIKFADEIFALERAGTTADISA</sequence>
<dbReference type="InterPro" id="IPR051292">
    <property type="entry name" value="Xyl/GlcA_transferase"/>
</dbReference>
<reference evidence="8" key="1">
    <citation type="submission" date="2022-11" db="EMBL/GenBank/DDBJ databases">
        <title>Genome Sequence of Cubamyces cubensis.</title>
        <authorList>
            <person name="Buettner E."/>
        </authorList>
    </citation>
    <scope>NUCLEOTIDE SEQUENCE</scope>
    <source>
        <strain evidence="8">MPL-01</strain>
    </source>
</reference>